<dbReference type="Gene3D" id="1.20.1280.50">
    <property type="match status" value="1"/>
</dbReference>
<feature type="compositionally biased region" description="Basic residues" evidence="1">
    <location>
        <begin position="321"/>
        <end position="331"/>
    </location>
</feature>
<dbReference type="InterPro" id="IPR001810">
    <property type="entry name" value="F-box_dom"/>
</dbReference>
<name>A0AAD8VPE3_LOLMU</name>
<dbReference type="PROSITE" id="PS50181">
    <property type="entry name" value="FBOX"/>
    <property type="match status" value="1"/>
</dbReference>
<evidence type="ECO:0000313" key="4">
    <source>
        <dbReference type="Proteomes" id="UP001231189"/>
    </source>
</evidence>
<dbReference type="AlphaFoldDB" id="A0AAD8VPE3"/>
<dbReference type="SUPFAM" id="SSF52047">
    <property type="entry name" value="RNI-like"/>
    <property type="match status" value="1"/>
</dbReference>
<feature type="compositionally biased region" description="Pro residues" evidence="1">
    <location>
        <begin position="264"/>
        <end position="274"/>
    </location>
</feature>
<dbReference type="InterPro" id="IPR053781">
    <property type="entry name" value="F-box_AtFBL13-like"/>
</dbReference>
<evidence type="ECO:0000313" key="3">
    <source>
        <dbReference type="EMBL" id="KAK1614254.1"/>
    </source>
</evidence>
<evidence type="ECO:0000259" key="2">
    <source>
        <dbReference type="PROSITE" id="PS50181"/>
    </source>
</evidence>
<dbReference type="PANTHER" id="PTHR34223">
    <property type="entry name" value="OS11G0201299 PROTEIN"/>
    <property type="match status" value="1"/>
</dbReference>
<feature type="domain" description="F-box" evidence="2">
    <location>
        <begin position="16"/>
        <end position="52"/>
    </location>
</feature>
<sequence>MPPGEKHESAPPARGADLISSLPDHLLHHVLSFLPAQAAVETCLLARRWRHLWRYTTGLRITGLDGPVPAEEVRVFVDHLLILRERTDLDTVEIKLGLFLEEDQPYLKLWARFAVMCKVRALTFHIYDPFLYLDEIPLVSRHLRTLDLQGLGLGEAFLDFASCPALEHLKMAVCDISVDMISSRTLKHLSITNCHAYSGQQVHLSTPGLISLKLDGSSGMTPTLENMASLETAFSLRPTPDPDPHLLPHLISPRSSSLLLPSSSRPPPLPPAEPEPWTRAGALRFAAVHEKAPRMVLLPLRPSSRPQHLLTGEQYVETPGSRRRPPAHHRGREYSQHAVASLNRRRRPTDERLHDQSELHCHGRVPRRAVPRIVASSAATEERIHAACAATEERRPAPPRHASSSPTLVGIGPSFVSIGI</sequence>
<feature type="compositionally biased region" description="Basic and acidic residues" evidence="1">
    <location>
        <begin position="348"/>
        <end position="361"/>
    </location>
</feature>
<gene>
    <name evidence="3" type="ORF">QYE76_019771</name>
</gene>
<proteinExistence type="predicted"/>
<dbReference type="SUPFAM" id="SSF81383">
    <property type="entry name" value="F-box domain"/>
    <property type="match status" value="1"/>
</dbReference>
<reference evidence="3" key="1">
    <citation type="submission" date="2023-07" db="EMBL/GenBank/DDBJ databases">
        <title>A chromosome-level genome assembly of Lolium multiflorum.</title>
        <authorList>
            <person name="Chen Y."/>
            <person name="Copetti D."/>
            <person name="Kolliker R."/>
            <person name="Studer B."/>
        </authorList>
    </citation>
    <scope>NUCLEOTIDE SEQUENCE</scope>
    <source>
        <strain evidence="3">02402/16</strain>
        <tissue evidence="3">Leaf</tissue>
    </source>
</reference>
<dbReference type="InterPro" id="IPR053197">
    <property type="entry name" value="F-box_SCFL_complex_component"/>
</dbReference>
<dbReference type="CDD" id="cd22160">
    <property type="entry name" value="F-box_AtFBL13-like"/>
    <property type="match status" value="1"/>
</dbReference>
<dbReference type="InterPro" id="IPR032675">
    <property type="entry name" value="LRR_dom_sf"/>
</dbReference>
<feature type="region of interest" description="Disordered" evidence="1">
    <location>
        <begin position="389"/>
        <end position="411"/>
    </location>
</feature>
<dbReference type="InterPro" id="IPR036047">
    <property type="entry name" value="F-box-like_dom_sf"/>
</dbReference>
<feature type="region of interest" description="Disordered" evidence="1">
    <location>
        <begin position="257"/>
        <end position="276"/>
    </location>
</feature>
<organism evidence="3 4">
    <name type="scientific">Lolium multiflorum</name>
    <name type="common">Italian ryegrass</name>
    <name type="synonym">Lolium perenne subsp. multiflorum</name>
    <dbReference type="NCBI Taxonomy" id="4521"/>
    <lineage>
        <taxon>Eukaryota</taxon>
        <taxon>Viridiplantae</taxon>
        <taxon>Streptophyta</taxon>
        <taxon>Embryophyta</taxon>
        <taxon>Tracheophyta</taxon>
        <taxon>Spermatophyta</taxon>
        <taxon>Magnoliopsida</taxon>
        <taxon>Liliopsida</taxon>
        <taxon>Poales</taxon>
        <taxon>Poaceae</taxon>
        <taxon>BOP clade</taxon>
        <taxon>Pooideae</taxon>
        <taxon>Poodae</taxon>
        <taxon>Poeae</taxon>
        <taxon>Poeae Chloroplast Group 2 (Poeae type)</taxon>
        <taxon>Loliodinae</taxon>
        <taxon>Loliinae</taxon>
        <taxon>Lolium</taxon>
    </lineage>
</organism>
<evidence type="ECO:0000256" key="1">
    <source>
        <dbReference type="SAM" id="MobiDB-lite"/>
    </source>
</evidence>
<feature type="region of interest" description="Disordered" evidence="1">
    <location>
        <begin position="304"/>
        <end position="365"/>
    </location>
</feature>
<dbReference type="Gene3D" id="3.80.10.10">
    <property type="entry name" value="Ribonuclease Inhibitor"/>
    <property type="match status" value="1"/>
</dbReference>
<dbReference type="Proteomes" id="UP001231189">
    <property type="component" value="Unassembled WGS sequence"/>
</dbReference>
<protein>
    <recommendedName>
        <fullName evidence="2">F-box domain-containing protein</fullName>
    </recommendedName>
</protein>
<keyword evidence="4" id="KW-1185">Reference proteome</keyword>
<dbReference type="EMBL" id="JAUUTY010000006">
    <property type="protein sequence ID" value="KAK1614254.1"/>
    <property type="molecule type" value="Genomic_DNA"/>
</dbReference>
<comment type="caution">
    <text evidence="3">The sequence shown here is derived from an EMBL/GenBank/DDBJ whole genome shotgun (WGS) entry which is preliminary data.</text>
</comment>
<dbReference type="Pfam" id="PF00646">
    <property type="entry name" value="F-box"/>
    <property type="match status" value="1"/>
</dbReference>
<accession>A0AAD8VPE3</accession>
<dbReference type="PANTHER" id="PTHR34223:SF24">
    <property type="entry name" value="F-BOX DOMAIN-CONTAINING PROTEIN"/>
    <property type="match status" value="1"/>
</dbReference>